<evidence type="ECO:0000256" key="2">
    <source>
        <dbReference type="ARBA" id="ARBA00022490"/>
    </source>
</evidence>
<dbReference type="Pfam" id="PF15801">
    <property type="entry name" value="zf-C6H2"/>
    <property type="match status" value="1"/>
</dbReference>
<feature type="binding site" evidence="8">
    <location>
        <position position="218"/>
    </location>
    <ligand>
        <name>Zn(2+)</name>
        <dbReference type="ChEBI" id="CHEBI:29105"/>
        <label>3</label>
    </ligand>
</feature>
<keyword evidence="2 8" id="KW-0963">Cytoplasm</keyword>
<dbReference type="PROSITE" id="PS52013">
    <property type="entry name" value="ZF_C6H2"/>
    <property type="match status" value="1"/>
</dbReference>
<evidence type="ECO:0000259" key="11">
    <source>
        <dbReference type="PROSITE" id="PS52013"/>
    </source>
</evidence>
<dbReference type="InterPro" id="IPR031615">
    <property type="entry name" value="Zfn-C6H2"/>
</dbReference>
<feature type="binding site" evidence="8">
    <location>
        <position position="356"/>
    </location>
    <ligand>
        <name>Zn(2+)</name>
        <dbReference type="ChEBI" id="CHEBI:29105"/>
        <label>4</label>
        <note>catalytic</note>
    </ligand>
</feature>
<keyword evidence="5 9" id="KW-0863">Zinc-finger</keyword>
<dbReference type="OrthoDB" id="3209743at2759"/>
<feature type="binding site" evidence="8">
    <location>
        <position position="356"/>
    </location>
    <ligand>
        <name>Zn(2+)</name>
        <dbReference type="ChEBI" id="CHEBI:29105"/>
        <label>3</label>
    </ligand>
</feature>
<keyword evidence="6 8" id="KW-0378">Hydrolase</keyword>
<dbReference type="GO" id="GO:0005829">
    <property type="term" value="C:cytosol"/>
    <property type="evidence" value="ECO:0007669"/>
    <property type="project" value="TreeGrafter"/>
</dbReference>
<dbReference type="SUPFAM" id="SSF55920">
    <property type="entry name" value="Creatinase/aminopeptidase"/>
    <property type="match status" value="1"/>
</dbReference>
<evidence type="ECO:0000256" key="9">
    <source>
        <dbReference type="PROSITE-ProRule" id="PRU01357"/>
    </source>
</evidence>
<evidence type="ECO:0000256" key="1">
    <source>
        <dbReference type="ARBA" id="ARBA00022438"/>
    </source>
</evidence>
<dbReference type="Proteomes" id="UP000239649">
    <property type="component" value="Unassembled WGS sequence"/>
</dbReference>
<reference evidence="12 13" key="1">
    <citation type="journal article" date="2018" name="Plant J.">
        <title>Genome sequences of Chlorella sorokiniana UTEX 1602 and Micractinium conductrix SAG 241.80: implications to maltose excretion by a green alga.</title>
        <authorList>
            <person name="Arriola M.B."/>
            <person name="Velmurugan N."/>
            <person name="Zhang Y."/>
            <person name="Plunkett M.H."/>
            <person name="Hondzo H."/>
            <person name="Barney B.M."/>
        </authorList>
    </citation>
    <scope>NUCLEOTIDE SEQUENCE [LARGE SCALE GENOMIC DNA]</scope>
    <source>
        <strain evidence="12 13">SAG 241.80</strain>
    </source>
</reference>
<organism evidence="12 13">
    <name type="scientific">Micractinium conductrix</name>
    <dbReference type="NCBI Taxonomy" id="554055"/>
    <lineage>
        <taxon>Eukaryota</taxon>
        <taxon>Viridiplantae</taxon>
        <taxon>Chlorophyta</taxon>
        <taxon>core chlorophytes</taxon>
        <taxon>Trebouxiophyceae</taxon>
        <taxon>Chlorellales</taxon>
        <taxon>Chlorellaceae</taxon>
        <taxon>Chlorella clade</taxon>
        <taxon>Micractinium</taxon>
    </lineage>
</organism>
<feature type="binding site" evidence="8">
    <location>
        <position position="201"/>
    </location>
    <ligand>
        <name>a protein</name>
        <dbReference type="ChEBI" id="CHEBI:16541"/>
    </ligand>
    <ligandPart>
        <name>N-terminal L-methionine residue</name>
        <dbReference type="ChEBI" id="CHEBI:64731"/>
    </ligandPart>
</feature>
<dbReference type="CDD" id="cd01086">
    <property type="entry name" value="MetAP1"/>
    <property type="match status" value="1"/>
</dbReference>
<proteinExistence type="inferred from homology"/>
<feature type="binding site" evidence="8">
    <location>
        <position position="299"/>
    </location>
    <ligand>
        <name>a protein</name>
        <dbReference type="ChEBI" id="CHEBI:16541"/>
    </ligand>
    <ligandPart>
        <name>N-terminal L-methionine residue</name>
        <dbReference type="ChEBI" id="CHEBI:64731"/>
    </ligandPart>
</feature>
<evidence type="ECO:0000256" key="7">
    <source>
        <dbReference type="ARBA" id="ARBA00022833"/>
    </source>
</evidence>
<comment type="subcellular location">
    <subcellularLocation>
        <location evidence="8">Cytoplasm</location>
    </subcellularLocation>
</comment>
<dbReference type="PANTHER" id="PTHR43330:SF7">
    <property type="entry name" value="METHIONINE AMINOPEPTIDASE 1"/>
    <property type="match status" value="1"/>
</dbReference>
<comment type="caution">
    <text evidence="12">The sequence shown here is derived from an EMBL/GenBank/DDBJ whole genome shotgun (WGS) entry which is preliminary data.</text>
</comment>
<keyword evidence="13" id="KW-1185">Reference proteome</keyword>
<dbReference type="Pfam" id="PF00557">
    <property type="entry name" value="Peptidase_M24"/>
    <property type="match status" value="1"/>
</dbReference>
<dbReference type="STRING" id="554055.A0A2P6VHA2"/>
<sequence>MAEANGHEGLVCITCQQPAKLQCPRCLELNLERDLAAFCSQECFKGSWADHKKLHKPSAAEGWHYCTRRGAGRSLNLPEFKWTGELRPYRIGPMRPIPDNVPKTDYYAHPAGYPTSEMESRQQHAVKIRTEKDLAGIREACLIGRRVLDLAHAAVKPGVTTDEIDRVVHEATIAAGAYPSPYNYYNFPKSVCTSINEVICHGIPDRRPLQEGDIMNVDVSVYYKGYHGDLNETFVVGQADEASKQLVKVTYECLHKAIAICKPGTPYREIGEVITKHAKAHNMSVVRTYCGHGIGDLFHCAPNVPHYAKNKAKGTMKVGEVFTIEPMINLGSHRDKTWPDGWTSVTEDGQWSAQFEHTLVITPEGYDILTARLPDSPPLWWEAEAAAQQGGGGGGAAAAGGAS</sequence>
<comment type="cofactor">
    <cofactor evidence="8">
        <name>Zn(2+)</name>
        <dbReference type="ChEBI" id="CHEBI:29105"/>
    </cofactor>
    <cofactor evidence="8">
        <name>Co(2+)</name>
        <dbReference type="ChEBI" id="CHEBI:48828"/>
    </cofactor>
    <cofactor evidence="8">
        <name>Mn(2+)</name>
        <dbReference type="ChEBI" id="CHEBI:29035"/>
    </cofactor>
    <cofactor evidence="8">
        <name>Fe(2+)</name>
        <dbReference type="ChEBI" id="CHEBI:29033"/>
    </cofactor>
    <text evidence="8">Binds 2 divalent metal cations per subunit. Has a high-affinity and a low affinity metal-binding site. The true nature of the physiological cofactor is under debate. The enzyme is active with zinc, cobalt, manganese or divalent iron ions. Has high activity with zinc; zinc cofactor is transferred into the active site region by the ZNG1 zinc chaperone.</text>
</comment>
<keyword evidence="4 8" id="KW-0479">Metal-binding</keyword>
<name>A0A2P6VHA2_9CHLO</name>
<comment type="catalytic activity">
    <reaction evidence="8 10">
        <text>Release of N-terminal amino acids, preferentially methionine, from peptides and arylamides.</text>
        <dbReference type="EC" id="3.4.11.18"/>
    </reaction>
</comment>
<dbReference type="PANTHER" id="PTHR43330">
    <property type="entry name" value="METHIONINE AMINOPEPTIDASE"/>
    <property type="match status" value="1"/>
</dbReference>
<comment type="function">
    <text evidence="8 10">Cotranslationally removes the N-terminal methionine from nascent proteins. The N-terminal methionine is often cleaved when the second residue in the primary sequence is small and uncharged (Met-Ala-, Cys, Gly, Pro, Ser, Thr, or Val).</text>
</comment>
<gene>
    <name evidence="12" type="ORF">C2E20_3375</name>
</gene>
<dbReference type="Gene3D" id="3.90.230.10">
    <property type="entry name" value="Creatinase/methionine aminopeptidase superfamily"/>
    <property type="match status" value="1"/>
</dbReference>
<feature type="binding site" evidence="8">
    <location>
        <position position="325"/>
    </location>
    <ligand>
        <name>Zn(2+)</name>
        <dbReference type="ChEBI" id="CHEBI:29105"/>
        <label>4</label>
        <note>catalytic</note>
    </ligand>
</feature>
<dbReference type="GO" id="GO:0070006">
    <property type="term" value="F:metalloaminopeptidase activity"/>
    <property type="evidence" value="ECO:0007669"/>
    <property type="project" value="UniProtKB-UniRule"/>
</dbReference>
<protein>
    <recommendedName>
        <fullName evidence="10">Methionine aminopeptidase</fullName>
        <ecNumber evidence="10">3.4.11.18</ecNumber>
    </recommendedName>
</protein>
<dbReference type="InterPro" id="IPR000994">
    <property type="entry name" value="Pept_M24"/>
</dbReference>
<comment type="subunit">
    <text evidence="8">Associates with the 60S ribosomal subunit of the 80S translational complex.</text>
</comment>
<accession>A0A2P6VHA2</accession>
<dbReference type="GO" id="GO:0006508">
    <property type="term" value="P:proteolysis"/>
    <property type="evidence" value="ECO:0007669"/>
    <property type="project" value="UniProtKB-KW"/>
</dbReference>
<dbReference type="NCBIfam" id="TIGR00500">
    <property type="entry name" value="met_pdase_I"/>
    <property type="match status" value="1"/>
</dbReference>
<feature type="domain" description="C6H2-type" evidence="11">
    <location>
        <begin position="9"/>
        <end position="62"/>
    </location>
</feature>
<dbReference type="EMBL" id="LHPF02000007">
    <property type="protein sequence ID" value="PSC73465.1"/>
    <property type="molecule type" value="Genomic_DNA"/>
</dbReference>
<evidence type="ECO:0000313" key="13">
    <source>
        <dbReference type="Proteomes" id="UP000239649"/>
    </source>
</evidence>
<dbReference type="PRINTS" id="PR00599">
    <property type="entry name" value="MAPEPTIDASE"/>
</dbReference>
<feature type="binding site" evidence="8">
    <location>
        <position position="229"/>
    </location>
    <ligand>
        <name>Zn(2+)</name>
        <dbReference type="ChEBI" id="CHEBI:29105"/>
        <label>4</label>
        <note>catalytic</note>
    </ligand>
</feature>
<dbReference type="EC" id="3.4.11.18" evidence="10"/>
<evidence type="ECO:0000256" key="3">
    <source>
        <dbReference type="ARBA" id="ARBA00022670"/>
    </source>
</evidence>
<dbReference type="AlphaFoldDB" id="A0A2P6VHA2"/>
<dbReference type="InterPro" id="IPR002467">
    <property type="entry name" value="Pept_M24A_MAP1"/>
</dbReference>
<evidence type="ECO:0000256" key="4">
    <source>
        <dbReference type="ARBA" id="ARBA00022723"/>
    </source>
</evidence>
<keyword evidence="7" id="KW-0862">Zinc</keyword>
<evidence type="ECO:0000256" key="5">
    <source>
        <dbReference type="ARBA" id="ARBA00022771"/>
    </source>
</evidence>
<dbReference type="GO" id="GO:0004239">
    <property type="term" value="F:initiator methionyl aminopeptidase activity"/>
    <property type="evidence" value="ECO:0007669"/>
    <property type="project" value="UniProtKB-UniRule"/>
</dbReference>
<evidence type="ECO:0000313" key="12">
    <source>
        <dbReference type="EMBL" id="PSC73465.1"/>
    </source>
</evidence>
<dbReference type="PROSITE" id="PS00680">
    <property type="entry name" value="MAP_1"/>
    <property type="match status" value="1"/>
</dbReference>
<dbReference type="GO" id="GO:0008270">
    <property type="term" value="F:zinc ion binding"/>
    <property type="evidence" value="ECO:0007669"/>
    <property type="project" value="UniProtKB-KW"/>
</dbReference>
<dbReference type="Gene3D" id="6.10.140.2220">
    <property type="match status" value="1"/>
</dbReference>
<dbReference type="InterPro" id="IPR036005">
    <property type="entry name" value="Creatinase/aminopeptidase-like"/>
</dbReference>
<evidence type="ECO:0000256" key="8">
    <source>
        <dbReference type="HAMAP-Rule" id="MF_03174"/>
    </source>
</evidence>
<dbReference type="InterPro" id="IPR001714">
    <property type="entry name" value="Pept_M24_MAP"/>
</dbReference>
<keyword evidence="3 8" id="KW-0645">Protease</keyword>
<feature type="binding site" evidence="8">
    <location>
        <position position="292"/>
    </location>
    <ligand>
        <name>Zn(2+)</name>
        <dbReference type="ChEBI" id="CHEBI:29105"/>
        <label>4</label>
        <note>catalytic</note>
    </ligand>
</feature>
<dbReference type="HAMAP" id="MF_01974">
    <property type="entry name" value="MetAP_1"/>
    <property type="match status" value="1"/>
</dbReference>
<comment type="similarity">
    <text evidence="8 9">Belongs to the peptidase M24A family. Methionine aminopeptidase type 1 subfamily.</text>
</comment>
<keyword evidence="1 8" id="KW-0031">Aminopeptidase</keyword>
<feature type="binding site" evidence="8">
    <location>
        <position position="229"/>
    </location>
    <ligand>
        <name>Zn(2+)</name>
        <dbReference type="ChEBI" id="CHEBI:29105"/>
        <label>3</label>
    </ligand>
</feature>
<evidence type="ECO:0000256" key="10">
    <source>
        <dbReference type="RuleBase" id="RU003653"/>
    </source>
</evidence>
<dbReference type="SUPFAM" id="SSF144232">
    <property type="entry name" value="HIT/MYND zinc finger-like"/>
    <property type="match status" value="1"/>
</dbReference>
<comment type="cofactor">
    <cofactor evidence="10">
        <name>Co(2+)</name>
        <dbReference type="ChEBI" id="CHEBI:48828"/>
    </cofactor>
    <cofactor evidence="10">
        <name>Zn(2+)</name>
        <dbReference type="ChEBI" id="CHEBI:29105"/>
    </cofactor>
    <cofactor evidence="10">
        <name>Mn(2+)</name>
        <dbReference type="ChEBI" id="CHEBI:29035"/>
    </cofactor>
    <cofactor evidence="10">
        <name>Fe(2+)</name>
        <dbReference type="ChEBI" id="CHEBI:29033"/>
    </cofactor>
    <text evidence="10">Binds 2 divalent metal cations per subunit. Has a high-affinity and a low affinity metal-binding site. The true nature of the physiological cofactor is under debate. The enzyme is active with cobalt, zinc, manganese or divalent iron ions.</text>
</comment>
<evidence type="ECO:0000256" key="6">
    <source>
        <dbReference type="ARBA" id="ARBA00022801"/>
    </source>
</evidence>